<reference evidence="3 4" key="2">
    <citation type="submission" date="2010-03" db="EMBL/GenBank/DDBJ databases">
        <authorList>
            <person name="Pajon A."/>
        </authorList>
    </citation>
    <scope>NUCLEOTIDE SEQUENCE [LARGE SCALE GENOMIC DNA]</scope>
    <source>
        <strain evidence="3 4">SL3/3</strain>
    </source>
</reference>
<gene>
    <name evidence="3" type="ORF">FPR_02520</name>
</gene>
<sequence>MDSRFAGKKILLLDGLTSQCLEYTKAFNGLGCDTTVLCDDRFDTCYASKHPKHKILGVSNVRDLKGTEEWILKLVKSGEYDVVIPFTEYSATILSHHKKELSTYAHLIVNDQDVFDYAQDKNNVMKVCMENDLPCPMTIYDAKSVDDILASNIKFPIILKPSHGFGSHGFHKIGTKEELAACVEKFDIDVSEMVVQEYIPQEGLNVADNLFVDKEGNTKSAFTYASYRFYPIDGGSGVLNETIDRKDIHDISTQLVKKMGLHGPVGVDMIIDARDDTPKVLEVNLRPIACAKLGFLSGINTAQQIMEDLYADEVTPMQQYKTGIRVRRSQIDWMWFIKSPNRFKTKPSWFDRRNTVDQLFSWSDPGPWFAFFIYGFRKFLRER</sequence>
<evidence type="ECO:0000313" key="4">
    <source>
        <dbReference type="Proteomes" id="UP000007059"/>
    </source>
</evidence>
<organism evidence="3 4">
    <name type="scientific">Faecalibacterium prausnitzii SL3/3</name>
    <dbReference type="NCBI Taxonomy" id="657322"/>
    <lineage>
        <taxon>Bacteria</taxon>
        <taxon>Bacillati</taxon>
        <taxon>Bacillota</taxon>
        <taxon>Clostridia</taxon>
        <taxon>Eubacteriales</taxon>
        <taxon>Oscillospiraceae</taxon>
        <taxon>Faecalibacterium</taxon>
    </lineage>
</organism>
<dbReference type="HOGENOM" id="CLU_034084_2_1_9"/>
<evidence type="ECO:0000259" key="2">
    <source>
        <dbReference type="PROSITE" id="PS50975"/>
    </source>
</evidence>
<proteinExistence type="predicted"/>
<dbReference type="InterPro" id="IPR013815">
    <property type="entry name" value="ATP_grasp_subdomain_1"/>
</dbReference>
<dbReference type="KEGG" id="fpa:FPR_02520"/>
<dbReference type="Proteomes" id="UP000007059">
    <property type="component" value="Chromosome"/>
</dbReference>
<dbReference type="PROSITE" id="PS50975">
    <property type="entry name" value="ATP_GRASP"/>
    <property type="match status" value="1"/>
</dbReference>
<keyword evidence="1" id="KW-0067">ATP-binding</keyword>
<dbReference type="Pfam" id="PF02655">
    <property type="entry name" value="ATP-grasp_3"/>
    <property type="match status" value="1"/>
</dbReference>
<dbReference type="RefSeq" id="WP_015536654.1">
    <property type="nucleotide sequence ID" value="NC_021020.1"/>
</dbReference>
<evidence type="ECO:0000256" key="1">
    <source>
        <dbReference type="PROSITE-ProRule" id="PRU00409"/>
    </source>
</evidence>
<reference evidence="3 4" key="1">
    <citation type="submission" date="2010-03" db="EMBL/GenBank/DDBJ databases">
        <title>The genome sequence of Faecalibacterium prausnitzii SL3/3.</title>
        <authorList>
            <consortium name="metaHIT consortium -- http://www.metahit.eu/"/>
            <person name="Pajon A."/>
            <person name="Turner K."/>
            <person name="Parkhill J."/>
            <person name="Duncan S."/>
            <person name="Flint H."/>
        </authorList>
    </citation>
    <scope>NUCLEOTIDE SEQUENCE [LARGE SCALE GENOMIC DNA]</scope>
    <source>
        <strain evidence="3 4">SL3/3</strain>
    </source>
</reference>
<feature type="domain" description="ATP-grasp" evidence="2">
    <location>
        <begin position="125"/>
        <end position="310"/>
    </location>
</feature>
<dbReference type="EMBL" id="FP929046">
    <property type="protein sequence ID" value="CBL00697.1"/>
    <property type="molecule type" value="Genomic_DNA"/>
</dbReference>
<dbReference type="Gene3D" id="3.30.1490.20">
    <property type="entry name" value="ATP-grasp fold, A domain"/>
    <property type="match status" value="1"/>
</dbReference>
<keyword evidence="1" id="KW-0547">Nucleotide-binding</keyword>
<dbReference type="InterPro" id="IPR011761">
    <property type="entry name" value="ATP-grasp"/>
</dbReference>
<dbReference type="SUPFAM" id="SSF56059">
    <property type="entry name" value="Glutathione synthetase ATP-binding domain-like"/>
    <property type="match status" value="1"/>
</dbReference>
<dbReference type="eggNOG" id="COG3919">
    <property type="taxonomic scope" value="Bacteria"/>
</dbReference>
<name>D4K784_9FIRM</name>
<dbReference type="GO" id="GO:0005524">
    <property type="term" value="F:ATP binding"/>
    <property type="evidence" value="ECO:0007669"/>
    <property type="project" value="UniProtKB-UniRule"/>
</dbReference>
<dbReference type="Gene3D" id="3.30.470.20">
    <property type="entry name" value="ATP-grasp fold, B domain"/>
    <property type="match status" value="1"/>
</dbReference>
<evidence type="ECO:0000313" key="3">
    <source>
        <dbReference type="EMBL" id="CBL00697.1"/>
    </source>
</evidence>
<dbReference type="GO" id="GO:0046872">
    <property type="term" value="F:metal ion binding"/>
    <property type="evidence" value="ECO:0007669"/>
    <property type="project" value="InterPro"/>
</dbReference>
<accession>D4K784</accession>
<dbReference type="PATRIC" id="fig|657322.3.peg.1631"/>
<protein>
    <submittedName>
        <fullName evidence="3">Predicted ATP-grasp enzyme</fullName>
    </submittedName>
</protein>
<dbReference type="AlphaFoldDB" id="D4K784"/>
<dbReference type="InterPro" id="IPR003806">
    <property type="entry name" value="ATP-grasp_PylC-type"/>
</dbReference>